<organism evidence="2 3">
    <name type="scientific">Ranitomeya imitator</name>
    <name type="common">mimic poison frog</name>
    <dbReference type="NCBI Taxonomy" id="111125"/>
    <lineage>
        <taxon>Eukaryota</taxon>
        <taxon>Metazoa</taxon>
        <taxon>Chordata</taxon>
        <taxon>Craniata</taxon>
        <taxon>Vertebrata</taxon>
        <taxon>Euteleostomi</taxon>
        <taxon>Amphibia</taxon>
        <taxon>Batrachia</taxon>
        <taxon>Anura</taxon>
        <taxon>Neobatrachia</taxon>
        <taxon>Hyloidea</taxon>
        <taxon>Dendrobatidae</taxon>
        <taxon>Dendrobatinae</taxon>
        <taxon>Ranitomeya</taxon>
    </lineage>
</organism>
<accession>A0ABN9MN23</accession>
<dbReference type="Proteomes" id="UP001176940">
    <property type="component" value="Unassembled WGS sequence"/>
</dbReference>
<dbReference type="EMBL" id="CAUEEQ010078059">
    <property type="protein sequence ID" value="CAJ0967118.1"/>
    <property type="molecule type" value="Genomic_DNA"/>
</dbReference>
<feature type="region of interest" description="Disordered" evidence="1">
    <location>
        <begin position="119"/>
        <end position="184"/>
    </location>
</feature>
<keyword evidence="3" id="KW-1185">Reference proteome</keyword>
<protein>
    <submittedName>
        <fullName evidence="2">Uncharacterized protein</fullName>
    </submittedName>
</protein>
<evidence type="ECO:0000256" key="1">
    <source>
        <dbReference type="SAM" id="MobiDB-lite"/>
    </source>
</evidence>
<reference evidence="2" key="1">
    <citation type="submission" date="2023-07" db="EMBL/GenBank/DDBJ databases">
        <authorList>
            <person name="Stuckert A."/>
        </authorList>
    </citation>
    <scope>NUCLEOTIDE SEQUENCE</scope>
</reference>
<evidence type="ECO:0000313" key="3">
    <source>
        <dbReference type="Proteomes" id="UP001176940"/>
    </source>
</evidence>
<gene>
    <name evidence="2" type="ORF">RIMI_LOCUS21967587</name>
</gene>
<comment type="caution">
    <text evidence="2">The sequence shown here is derived from an EMBL/GenBank/DDBJ whole genome shotgun (WGS) entry which is preliminary data.</text>
</comment>
<feature type="compositionally biased region" description="Basic and acidic residues" evidence="1">
    <location>
        <begin position="119"/>
        <end position="134"/>
    </location>
</feature>
<feature type="compositionally biased region" description="Basic and acidic residues" evidence="1">
    <location>
        <begin position="142"/>
        <end position="176"/>
    </location>
</feature>
<proteinExistence type="predicted"/>
<evidence type="ECO:0000313" key="2">
    <source>
        <dbReference type="EMBL" id="CAJ0967118.1"/>
    </source>
</evidence>
<sequence>MHEHFGRVWVEERTNSGNISELEATGGGESLDVRFEGQGRVKGYSEAADFGDRGKILVVLPLRLLTVETLVHVLQYHNVYQTHAKILVLHLILASCKAKEWEEWEEPEESVDKFHRADMEEQEESVDKFHRVDMEEQEESEDKSHKEDMMEWEDLVDKSHKEELEESVHKFPKEDTVVQEDLLE</sequence>
<name>A0ABN9MN23_9NEOB</name>